<dbReference type="InterPro" id="IPR046342">
    <property type="entry name" value="CBS_dom_sf"/>
</dbReference>
<dbReference type="Proteomes" id="UP000594404">
    <property type="component" value="Chromosome"/>
</dbReference>
<feature type="domain" description="CBS" evidence="2">
    <location>
        <begin position="219"/>
        <end position="279"/>
    </location>
</feature>
<dbReference type="PROSITE" id="PS51371">
    <property type="entry name" value="CBS"/>
    <property type="match status" value="1"/>
</dbReference>
<keyword evidence="1" id="KW-0129">CBS domain</keyword>
<dbReference type="CDD" id="cd06426">
    <property type="entry name" value="NTP_transferase_like_2"/>
    <property type="match status" value="1"/>
</dbReference>
<dbReference type="RefSeq" id="WP_107714513.1">
    <property type="nucleotide sequence ID" value="NZ_CP049266.1"/>
</dbReference>
<dbReference type="SUPFAM" id="SSF53448">
    <property type="entry name" value="Nucleotide-diphospho-sugar transferases"/>
    <property type="match status" value="2"/>
</dbReference>
<dbReference type="InterPro" id="IPR005835">
    <property type="entry name" value="NTP_transferase_dom"/>
</dbReference>
<sequence length="568" mass="65823">MILAILQARMSSSRLPGKVLKKVNDKPILYYQIERIKKSSKIDKLVVATSANVEDNDIELFCKENDIECFRGDLKNVLDRYYKCAKLFKADVVVRLTGDCPVTDFNVIDEVISLHQNSNSDYTSNTLERTFPDGLDVEVFNFNVLESIYYKAKDPEDIEHVTKYIHGHKDEYKLANYKNDIDYSYIRWTLDTLEDFYFFKHFYESKKNLNFGWKELLSITTENKKFLIDSNQTIRYAMKKLEEIVNDDIDSLYVISNKKIIGTLSTSDIRRALIYGDVTNNDQVIKVINKNFHYLEYLKQYSKDELLKLLRYGILPVLNEDFEFIEFKSVKQMLTKNNIVVLMAGGLGSRLGKITEKIPKPMLSIGGKPILQTIIEQFKTYMFSNFYISVNYMADQIIDFFNNGNTLDVNIKYLVEKQKLGTAGCLCMLDKDSISEPFILMNGDILTNVNFEDILNFHETNKYDVTIATISYNIQIPYGVISKEGNTVRDIIEKPIKTYETSAGIYVLSPNVLKYVPDNEKYDITSLFDELIKDGKKIGTYKINGYWLDIGKPDDFYKAHQDFACMFQ</sequence>
<dbReference type="InterPro" id="IPR003329">
    <property type="entry name" value="Cytidylyl_trans"/>
</dbReference>
<dbReference type="Pfam" id="PF00483">
    <property type="entry name" value="NTP_transferase"/>
    <property type="match status" value="1"/>
</dbReference>
<gene>
    <name evidence="3" type="ORF">CVT01_02070</name>
</gene>
<organism evidence="3 4">
    <name type="scientific">Campylobacter concisus</name>
    <dbReference type="NCBI Taxonomy" id="199"/>
    <lineage>
        <taxon>Bacteria</taxon>
        <taxon>Pseudomonadati</taxon>
        <taxon>Campylobacterota</taxon>
        <taxon>Epsilonproteobacteria</taxon>
        <taxon>Campylobacterales</taxon>
        <taxon>Campylobacteraceae</taxon>
        <taxon>Campylobacter</taxon>
    </lineage>
</organism>
<dbReference type="GO" id="GO:0016740">
    <property type="term" value="F:transferase activity"/>
    <property type="evidence" value="ECO:0007669"/>
    <property type="project" value="UniProtKB-KW"/>
</dbReference>
<dbReference type="AlphaFoldDB" id="A0A7S9WS38"/>
<protein>
    <submittedName>
        <fullName evidence="3">NTP transferase domain-containing protein</fullName>
    </submittedName>
</protein>
<dbReference type="InterPro" id="IPR050486">
    <property type="entry name" value="Mannose-1P_guanyltransferase"/>
</dbReference>
<name>A0A7S9WS38_9BACT</name>
<dbReference type="SUPFAM" id="SSF54631">
    <property type="entry name" value="CBS-domain pair"/>
    <property type="match status" value="1"/>
</dbReference>
<accession>A0A7S9WS38</accession>
<keyword evidence="3" id="KW-0808">Transferase</keyword>
<dbReference type="Pfam" id="PF00571">
    <property type="entry name" value="CBS"/>
    <property type="match status" value="1"/>
</dbReference>
<dbReference type="PANTHER" id="PTHR22572">
    <property type="entry name" value="SUGAR-1-PHOSPHATE GUANYL TRANSFERASE"/>
    <property type="match status" value="1"/>
</dbReference>
<evidence type="ECO:0000313" key="4">
    <source>
        <dbReference type="Proteomes" id="UP000594404"/>
    </source>
</evidence>
<dbReference type="EMBL" id="CP049266">
    <property type="protein sequence ID" value="QPH91359.1"/>
    <property type="molecule type" value="Genomic_DNA"/>
</dbReference>
<evidence type="ECO:0000259" key="2">
    <source>
        <dbReference type="PROSITE" id="PS51371"/>
    </source>
</evidence>
<evidence type="ECO:0000313" key="3">
    <source>
        <dbReference type="EMBL" id="QPH91359.1"/>
    </source>
</evidence>
<dbReference type="Gene3D" id="3.90.550.10">
    <property type="entry name" value="Spore Coat Polysaccharide Biosynthesis Protein SpsA, Chain A"/>
    <property type="match status" value="2"/>
</dbReference>
<reference evidence="3 4" key="1">
    <citation type="journal article" date="2018" name="Emerg. Microbes Infect.">
        <title>Genomic analysis of oral Campylobacter concisus strains identified a potential bacterial molecular marker associated with active Crohn's disease.</title>
        <authorList>
            <person name="Liu F."/>
            <person name="Ma R."/>
            <person name="Tay C.Y.A."/>
            <person name="Octavia S."/>
            <person name="Lan R."/>
            <person name="Chung H.K.L."/>
            <person name="Riordan S.M."/>
            <person name="Grimm M.C."/>
            <person name="Leong R.W."/>
            <person name="Tanaka M.M."/>
            <person name="Connor S."/>
            <person name="Zhang L."/>
        </authorList>
    </citation>
    <scope>NUCLEOTIDE SEQUENCE [LARGE SCALE GENOMIC DNA]</scope>
    <source>
        <strain evidence="3 4">P1CDO3</strain>
    </source>
</reference>
<dbReference type="Gene3D" id="3.10.580.10">
    <property type="entry name" value="CBS-domain"/>
    <property type="match status" value="1"/>
</dbReference>
<dbReference type="Pfam" id="PF02348">
    <property type="entry name" value="CTP_transf_3"/>
    <property type="match status" value="1"/>
</dbReference>
<dbReference type="InterPro" id="IPR000644">
    <property type="entry name" value="CBS_dom"/>
</dbReference>
<proteinExistence type="predicted"/>
<evidence type="ECO:0000256" key="1">
    <source>
        <dbReference type="PROSITE-ProRule" id="PRU00703"/>
    </source>
</evidence>
<dbReference type="CDD" id="cd02518">
    <property type="entry name" value="GT2_SpsF"/>
    <property type="match status" value="1"/>
</dbReference>
<dbReference type="InterPro" id="IPR029044">
    <property type="entry name" value="Nucleotide-diphossugar_trans"/>
</dbReference>